<reference evidence="2 3" key="1">
    <citation type="submission" date="2020-11" db="EMBL/GenBank/DDBJ databases">
        <title>Fusibacter basophilias sp. nov.</title>
        <authorList>
            <person name="Qiu D."/>
        </authorList>
    </citation>
    <scope>NUCLEOTIDE SEQUENCE [LARGE SCALE GENOMIC DNA]</scope>
    <source>
        <strain evidence="2 3">Q10-2</strain>
    </source>
</reference>
<comment type="caution">
    <text evidence="2">The sequence shown here is derived from an EMBL/GenBank/DDBJ whole genome shotgun (WGS) entry which is preliminary data.</text>
</comment>
<gene>
    <name evidence="2" type="ORF">ISU02_02005</name>
</gene>
<keyword evidence="1" id="KW-1133">Transmembrane helix</keyword>
<dbReference type="Proteomes" id="UP000614200">
    <property type="component" value="Unassembled WGS sequence"/>
</dbReference>
<evidence type="ECO:0000313" key="2">
    <source>
        <dbReference type="EMBL" id="MBF4691870.1"/>
    </source>
</evidence>
<evidence type="ECO:0000256" key="1">
    <source>
        <dbReference type="SAM" id="Phobius"/>
    </source>
</evidence>
<dbReference type="RefSeq" id="WP_194700100.1">
    <property type="nucleotide sequence ID" value="NZ_JADKNH010000001.1"/>
</dbReference>
<evidence type="ECO:0008006" key="4">
    <source>
        <dbReference type="Google" id="ProtNLM"/>
    </source>
</evidence>
<sequence length="358" mass="41176">MKVLLLQVADFFKQLIFRLFLLMIILTAIAYYFYFYKPSDTGVITGKIRDFRLNEISGLVVSEKNADTLWVHNDSGHDNIIYAISKRGNIREKFEINGIDLRDIEDISIYKDDQGESYLILSDLGSNTKMRTNSTPKLVFFKEPDLLVDLCELPSENSGQTYQISQFEIYELEFPDVPEIQYTDQNAFINNIINNIENATPDIEAIIVDTKQKELLFFSKTYKGITGIFSIPLDNLKSDGINKLSYEGSINIKQFTEGYHIDFRHLLLSPINFPYAVTAADLSRDQDTLLIRTYGNTWEWHRGYAQKSFSQIIQTTKPEYVMSAFEPLGESIGIDLDSKGFYTISEGLFSKIYYNELP</sequence>
<name>A0ABR9ZN25_9FIRM</name>
<accession>A0ABR9ZN25</accession>
<keyword evidence="1" id="KW-0812">Transmembrane</keyword>
<feature type="transmembrane region" description="Helical" evidence="1">
    <location>
        <begin position="15"/>
        <end position="34"/>
    </location>
</feature>
<organism evidence="2 3">
    <name type="scientific">Fusibacter ferrireducens</name>
    <dbReference type="NCBI Taxonomy" id="2785058"/>
    <lineage>
        <taxon>Bacteria</taxon>
        <taxon>Bacillati</taxon>
        <taxon>Bacillota</taxon>
        <taxon>Clostridia</taxon>
        <taxon>Eubacteriales</taxon>
        <taxon>Eubacteriales Family XII. Incertae Sedis</taxon>
        <taxon>Fusibacter</taxon>
    </lineage>
</organism>
<keyword evidence="3" id="KW-1185">Reference proteome</keyword>
<keyword evidence="1" id="KW-0472">Membrane</keyword>
<proteinExistence type="predicted"/>
<dbReference type="EMBL" id="JADKNH010000001">
    <property type="protein sequence ID" value="MBF4691870.1"/>
    <property type="molecule type" value="Genomic_DNA"/>
</dbReference>
<protein>
    <recommendedName>
        <fullName evidence="4">DUF4340 domain-containing protein</fullName>
    </recommendedName>
</protein>
<evidence type="ECO:0000313" key="3">
    <source>
        <dbReference type="Proteomes" id="UP000614200"/>
    </source>
</evidence>